<proteinExistence type="predicted"/>
<dbReference type="OMA" id="AFAPWTK"/>
<accession>A0AA38FIJ2</accession>
<evidence type="ECO:0000256" key="2">
    <source>
        <dbReference type="ARBA" id="ARBA00022821"/>
    </source>
</evidence>
<dbReference type="GO" id="GO:0046872">
    <property type="term" value="F:metal ion binding"/>
    <property type="evidence" value="ECO:0007669"/>
    <property type="project" value="UniProtKB-KW"/>
</dbReference>
<organism evidence="6 7">
    <name type="scientific">Taxus chinensis</name>
    <name type="common">Chinese yew</name>
    <name type="synonym">Taxus wallichiana var. chinensis</name>
    <dbReference type="NCBI Taxonomy" id="29808"/>
    <lineage>
        <taxon>Eukaryota</taxon>
        <taxon>Viridiplantae</taxon>
        <taxon>Streptophyta</taxon>
        <taxon>Embryophyta</taxon>
        <taxon>Tracheophyta</taxon>
        <taxon>Spermatophyta</taxon>
        <taxon>Pinopsida</taxon>
        <taxon>Pinidae</taxon>
        <taxon>Conifers II</taxon>
        <taxon>Cupressales</taxon>
        <taxon>Taxaceae</taxon>
        <taxon>Taxus</taxon>
    </lineage>
</organism>
<dbReference type="Gene3D" id="1.10.640.10">
    <property type="entry name" value="Haem peroxidase domain superfamily, animal type"/>
    <property type="match status" value="3"/>
</dbReference>
<dbReference type="InterPro" id="IPR010255">
    <property type="entry name" value="Haem_peroxidase_sf"/>
</dbReference>
<dbReference type="PROSITE" id="PS50292">
    <property type="entry name" value="PEROXIDASE_3"/>
    <property type="match status" value="1"/>
</dbReference>
<keyword evidence="5" id="KW-0408">Iron</keyword>
<keyword evidence="3" id="KW-0223">Dioxygenase</keyword>
<keyword evidence="4" id="KW-0560">Oxidoreductase</keyword>
<dbReference type="Pfam" id="PF03098">
    <property type="entry name" value="An_peroxidase"/>
    <property type="match status" value="4"/>
</dbReference>
<name>A0AA38FIJ2_TAXCH</name>
<dbReference type="PANTHER" id="PTHR11903">
    <property type="entry name" value="PROSTAGLANDIN G/H SYNTHASE"/>
    <property type="match status" value="1"/>
</dbReference>
<dbReference type="InterPro" id="IPR037120">
    <property type="entry name" value="Haem_peroxidase_sf_animal"/>
</dbReference>
<evidence type="ECO:0000313" key="6">
    <source>
        <dbReference type="EMBL" id="KAH9304358.1"/>
    </source>
</evidence>
<keyword evidence="7" id="KW-1185">Reference proteome</keyword>
<dbReference type="GO" id="GO:0006631">
    <property type="term" value="P:fatty acid metabolic process"/>
    <property type="evidence" value="ECO:0007669"/>
    <property type="project" value="UniProtKB-ARBA"/>
</dbReference>
<dbReference type="SUPFAM" id="SSF48113">
    <property type="entry name" value="Heme-dependent peroxidases"/>
    <property type="match status" value="3"/>
</dbReference>
<dbReference type="InterPro" id="IPR019791">
    <property type="entry name" value="Haem_peroxidase_animal"/>
</dbReference>
<keyword evidence="1" id="KW-0479">Metal-binding</keyword>
<comment type="caution">
    <text evidence="6">The sequence shown here is derived from an EMBL/GenBank/DDBJ whole genome shotgun (WGS) entry which is preliminary data.</text>
</comment>
<evidence type="ECO:0000256" key="1">
    <source>
        <dbReference type="ARBA" id="ARBA00022723"/>
    </source>
</evidence>
<evidence type="ECO:0000256" key="3">
    <source>
        <dbReference type="ARBA" id="ARBA00022964"/>
    </source>
</evidence>
<keyword evidence="2" id="KW-0611">Plant defense</keyword>
<protein>
    <submittedName>
        <fullName evidence="6">Uncharacterized protein</fullName>
    </submittedName>
</protein>
<sequence length="639" mass="73412">MGRPPLQPSSNVLFMANQTKNTPTGVLKDASITIQGAKFTGDFEVLALTEADNFPALLWRPWCYTNNVDLRFNKGYISFESKEERVIIPLTDGKSTPYVEPFSEDDLNRIYVPVIRDPKIIHFVDRVYAWHKLPVLLGLVYLEMRRTLHQRYNLLNVGATPVGEKYNPADYGPFKIADGKYTDPIHPDAGSEGFFFGRNMLPSRYKEELLKPNPMVVATKLLARMQMYENGEQLNMLVASWIQFTIHDWIDHLEDTNQVELTAPQEVAQQCPLKAFKFFDTKEVPTRDADVIYGSKKSTKLIRTFNNGKLRLGKDGLLIHSDDGIPLSRYVRNSWAKLSVFQALFIQEHNAICDMLKWMPNPMVVATKLLARMQMYENGEQLNMLVASWIQFTIHDWIDHLEDTNQVELTAPQEVAQQCPLKAFKFFDTKEVPTRDADVIYGSKKSTKLIRTFNNGKLRLGKDGLLIHSDDGIPLSRYVRNSWAKLSVFQALFIQEHNAICDMLKWEDLTNDKEAIQVLHEVYGNDVESLDLLVGLMAEIKITGYAIGETAFFIFLLMASRRLETDRFFASDFNEEVYTKEGLARVNSTESLKDVLNRHYPEMVEKWMNSSSAFSVWSASPEPVKLIPLYLRFPKLLWF</sequence>
<dbReference type="GO" id="GO:0016702">
    <property type="term" value="F:oxidoreductase activity, acting on single donors with incorporation of molecular oxygen, incorporation of two atoms of oxygen"/>
    <property type="evidence" value="ECO:0007669"/>
    <property type="project" value="TreeGrafter"/>
</dbReference>
<evidence type="ECO:0000256" key="4">
    <source>
        <dbReference type="ARBA" id="ARBA00023002"/>
    </source>
</evidence>
<evidence type="ECO:0000313" key="7">
    <source>
        <dbReference type="Proteomes" id="UP000824469"/>
    </source>
</evidence>
<dbReference type="AlphaFoldDB" id="A0AA38FIJ2"/>
<reference evidence="6 7" key="1">
    <citation type="journal article" date="2021" name="Nat. Plants">
        <title>The Taxus genome provides insights into paclitaxel biosynthesis.</title>
        <authorList>
            <person name="Xiong X."/>
            <person name="Gou J."/>
            <person name="Liao Q."/>
            <person name="Li Y."/>
            <person name="Zhou Q."/>
            <person name="Bi G."/>
            <person name="Li C."/>
            <person name="Du R."/>
            <person name="Wang X."/>
            <person name="Sun T."/>
            <person name="Guo L."/>
            <person name="Liang H."/>
            <person name="Lu P."/>
            <person name="Wu Y."/>
            <person name="Zhang Z."/>
            <person name="Ro D.K."/>
            <person name="Shang Y."/>
            <person name="Huang S."/>
            <person name="Yan J."/>
        </authorList>
    </citation>
    <scope>NUCLEOTIDE SEQUENCE [LARGE SCALE GENOMIC DNA]</scope>
    <source>
        <strain evidence="6">Ta-2019</strain>
    </source>
</reference>
<evidence type="ECO:0000256" key="5">
    <source>
        <dbReference type="ARBA" id="ARBA00023004"/>
    </source>
</evidence>
<dbReference type="EMBL" id="JAHRHJ020000008">
    <property type="protein sequence ID" value="KAH9304358.1"/>
    <property type="molecule type" value="Genomic_DNA"/>
</dbReference>
<dbReference type="InterPro" id="IPR050783">
    <property type="entry name" value="Oxylipin_biosynth_metab"/>
</dbReference>
<dbReference type="GO" id="GO:0004601">
    <property type="term" value="F:peroxidase activity"/>
    <property type="evidence" value="ECO:0007669"/>
    <property type="project" value="InterPro"/>
</dbReference>
<dbReference type="PANTHER" id="PTHR11903:SF11">
    <property type="entry name" value="ALPHA-DIOXYGENASE 1"/>
    <property type="match status" value="1"/>
</dbReference>
<dbReference type="GO" id="GO:0006979">
    <property type="term" value="P:response to oxidative stress"/>
    <property type="evidence" value="ECO:0007669"/>
    <property type="project" value="InterPro"/>
</dbReference>
<dbReference type="GO" id="GO:0020037">
    <property type="term" value="F:heme binding"/>
    <property type="evidence" value="ECO:0007669"/>
    <property type="project" value="InterPro"/>
</dbReference>
<gene>
    <name evidence="6" type="ORF">KI387_008762</name>
</gene>
<dbReference type="GO" id="GO:0006952">
    <property type="term" value="P:defense response"/>
    <property type="evidence" value="ECO:0007669"/>
    <property type="project" value="UniProtKB-KW"/>
</dbReference>
<dbReference type="Proteomes" id="UP000824469">
    <property type="component" value="Unassembled WGS sequence"/>
</dbReference>